<dbReference type="SMART" id="SM00513">
    <property type="entry name" value="SAP"/>
    <property type="match status" value="1"/>
</dbReference>
<feature type="compositionally biased region" description="Pro residues" evidence="1">
    <location>
        <begin position="77"/>
        <end position="91"/>
    </location>
</feature>
<dbReference type="Pfam" id="PF02037">
    <property type="entry name" value="SAP"/>
    <property type="match status" value="1"/>
</dbReference>
<evidence type="ECO:0000256" key="1">
    <source>
        <dbReference type="SAM" id="MobiDB-lite"/>
    </source>
</evidence>
<dbReference type="PROSITE" id="PS50800">
    <property type="entry name" value="SAP"/>
    <property type="match status" value="1"/>
</dbReference>
<sequence>MNYNYIVNPLTNRKCDIHSRTGQRILNQYIIQDGGACSICGAEGVTKATCPQNPSAKNPKPEKHKVKPKDVAKVASPPKPVPKVESPPKPVPKVESRPKPVPKVVSIPKRIPKPVPLPKAVPKVGVSKKEDFLNKTLLKILKGPRFASYFENVMISADKVNKRNILLLGEFHDVFRQCSPNKLDCFSEWIKYVGKNSPFCIDFFLEGMTIREAQQGYYIKPLAPKIYTGGKGTKTNLGSLSVLELRTMLKDLGLYTGGLKASLIKRLEDAQKVVPDVTITVLRNLFDKDHDNVKKYPYLRYHSVDIRQIHDHHRETIGEDTNLTKFDNVGDILQTLKDDISEFFIEEISEKEFSVVKSLGEEHPEALKYRKLNDELFDSVEKISKAYSFNMIDYLLNDTSFIEIKGNKYKSLEMLISKPSLTLLKSIIGIKKYNNFIRLTTIELNRLASYVPDMNKSIIFIKKVIDKQFRKSYLTKEHFKENQDIWVEEGDLENPNIYDFYMRIMIMDIYTLCRMFAKFDVDKLERGPNNCKLFSTPKNIIFYGGEGHTNIYKRFIDSINLNKKNINNFNIYNEEQTCVDFTDKKQYKNGFQSKYNIGYNFFENAL</sequence>
<dbReference type="Gene3D" id="1.10.720.30">
    <property type="entry name" value="SAP domain"/>
    <property type="match status" value="1"/>
</dbReference>
<proteinExistence type="predicted"/>
<protein>
    <recommendedName>
        <fullName evidence="2">SAP domain-containing protein</fullName>
    </recommendedName>
</protein>
<evidence type="ECO:0000313" key="3">
    <source>
        <dbReference type="EMBL" id="QHU03215.1"/>
    </source>
</evidence>
<dbReference type="SUPFAM" id="SSF68906">
    <property type="entry name" value="SAP domain"/>
    <property type="match status" value="1"/>
</dbReference>
<feature type="domain" description="SAP" evidence="2">
    <location>
        <begin position="237"/>
        <end position="271"/>
    </location>
</feature>
<evidence type="ECO:0000259" key="2">
    <source>
        <dbReference type="PROSITE" id="PS50800"/>
    </source>
</evidence>
<dbReference type="InterPro" id="IPR036361">
    <property type="entry name" value="SAP_dom_sf"/>
</dbReference>
<dbReference type="AlphaFoldDB" id="A0A6C0JBM5"/>
<dbReference type="EMBL" id="MN740373">
    <property type="protein sequence ID" value="QHU03215.1"/>
    <property type="molecule type" value="Genomic_DNA"/>
</dbReference>
<organism evidence="3">
    <name type="scientific">viral metagenome</name>
    <dbReference type="NCBI Taxonomy" id="1070528"/>
    <lineage>
        <taxon>unclassified sequences</taxon>
        <taxon>metagenomes</taxon>
        <taxon>organismal metagenomes</taxon>
    </lineage>
</organism>
<feature type="region of interest" description="Disordered" evidence="1">
    <location>
        <begin position="48"/>
        <end position="99"/>
    </location>
</feature>
<reference evidence="3" key="1">
    <citation type="journal article" date="2020" name="Nature">
        <title>Giant virus diversity and host interactions through global metagenomics.</title>
        <authorList>
            <person name="Schulz F."/>
            <person name="Roux S."/>
            <person name="Paez-Espino D."/>
            <person name="Jungbluth S."/>
            <person name="Walsh D.A."/>
            <person name="Denef V.J."/>
            <person name="McMahon K.D."/>
            <person name="Konstantinidis K.T."/>
            <person name="Eloe-Fadrosh E.A."/>
            <person name="Kyrpides N.C."/>
            <person name="Woyke T."/>
        </authorList>
    </citation>
    <scope>NUCLEOTIDE SEQUENCE</scope>
    <source>
        <strain evidence="3">GVMAG-M-3300026093-6</strain>
    </source>
</reference>
<name>A0A6C0JBM5_9ZZZZ</name>
<dbReference type="InterPro" id="IPR003034">
    <property type="entry name" value="SAP_dom"/>
</dbReference>
<accession>A0A6C0JBM5</accession>